<name>A0A9W4XTQ2_9PLEO</name>
<accession>A0A9W4XTQ2</accession>
<evidence type="ECO:0000256" key="1">
    <source>
        <dbReference type="SAM" id="MobiDB-lite"/>
    </source>
</evidence>
<evidence type="ECO:0000313" key="2">
    <source>
        <dbReference type="EMBL" id="CAI6337266.1"/>
    </source>
</evidence>
<dbReference type="Proteomes" id="UP001152607">
    <property type="component" value="Unassembled WGS sequence"/>
</dbReference>
<protein>
    <submittedName>
        <fullName evidence="2">Uncharacterized protein</fullName>
    </submittedName>
</protein>
<organism evidence="2 3">
    <name type="scientific">Periconia digitata</name>
    <dbReference type="NCBI Taxonomy" id="1303443"/>
    <lineage>
        <taxon>Eukaryota</taxon>
        <taxon>Fungi</taxon>
        <taxon>Dikarya</taxon>
        <taxon>Ascomycota</taxon>
        <taxon>Pezizomycotina</taxon>
        <taxon>Dothideomycetes</taxon>
        <taxon>Pleosporomycetidae</taxon>
        <taxon>Pleosporales</taxon>
        <taxon>Massarineae</taxon>
        <taxon>Periconiaceae</taxon>
        <taxon>Periconia</taxon>
    </lineage>
</organism>
<sequence length="79" mass="8388">MDIESGSKKEKTPELTGSDTDPFTVDKSLEKGLIWKQDVRIIPPAATISLLCYLARTNIGMLPLSSPSGIPALVTEGGS</sequence>
<feature type="region of interest" description="Disordered" evidence="1">
    <location>
        <begin position="1"/>
        <end position="24"/>
    </location>
</feature>
<evidence type="ECO:0000313" key="3">
    <source>
        <dbReference type="Proteomes" id="UP001152607"/>
    </source>
</evidence>
<dbReference type="OrthoDB" id="3639251at2759"/>
<reference evidence="2" key="1">
    <citation type="submission" date="2023-01" db="EMBL/GenBank/DDBJ databases">
        <authorList>
            <person name="Van Ghelder C."/>
            <person name="Rancurel C."/>
        </authorList>
    </citation>
    <scope>NUCLEOTIDE SEQUENCE</scope>
    <source>
        <strain evidence="2">CNCM I-4278</strain>
    </source>
</reference>
<proteinExistence type="predicted"/>
<dbReference type="AlphaFoldDB" id="A0A9W4XTQ2"/>
<dbReference type="EMBL" id="CAOQHR010000007">
    <property type="protein sequence ID" value="CAI6337266.1"/>
    <property type="molecule type" value="Genomic_DNA"/>
</dbReference>
<feature type="compositionally biased region" description="Basic and acidic residues" evidence="1">
    <location>
        <begin position="1"/>
        <end position="13"/>
    </location>
</feature>
<gene>
    <name evidence="2" type="ORF">PDIGIT_LOCUS10376</name>
</gene>
<keyword evidence="3" id="KW-1185">Reference proteome</keyword>
<comment type="caution">
    <text evidence="2">The sequence shown here is derived from an EMBL/GenBank/DDBJ whole genome shotgun (WGS) entry which is preliminary data.</text>
</comment>